<dbReference type="Gene3D" id="3.40.50.720">
    <property type="entry name" value="NAD(P)-binding Rossmann-like Domain"/>
    <property type="match status" value="1"/>
</dbReference>
<dbReference type="Proteomes" id="UP001499930">
    <property type="component" value="Unassembled WGS sequence"/>
</dbReference>
<dbReference type="RefSeq" id="WP_344890121.1">
    <property type="nucleotide sequence ID" value="NZ_BAAAWD010000006.1"/>
</dbReference>
<dbReference type="Pfam" id="PF21761">
    <property type="entry name" value="RedAm-like_C"/>
    <property type="match status" value="1"/>
</dbReference>
<dbReference type="InterPro" id="IPR006115">
    <property type="entry name" value="6PGDH_NADP-bd"/>
</dbReference>
<feature type="domain" description="6-phosphogluconate dehydrogenase NADP-binding" evidence="3">
    <location>
        <begin position="11"/>
        <end position="165"/>
    </location>
</feature>
<organism evidence="5 6">
    <name type="scientific">Streptosporangium longisporum</name>
    <dbReference type="NCBI Taxonomy" id="46187"/>
    <lineage>
        <taxon>Bacteria</taxon>
        <taxon>Bacillati</taxon>
        <taxon>Actinomycetota</taxon>
        <taxon>Actinomycetes</taxon>
        <taxon>Streptosporangiales</taxon>
        <taxon>Streptosporangiaceae</taxon>
        <taxon>Streptosporangium</taxon>
    </lineage>
</organism>
<name>A0ABN3XTF7_9ACTN</name>
<feature type="domain" description="NADPH-dependent reductive aminase-like C-terminal" evidence="4">
    <location>
        <begin position="167"/>
        <end position="292"/>
    </location>
</feature>
<dbReference type="InterPro" id="IPR013328">
    <property type="entry name" value="6PGD_dom2"/>
</dbReference>
<dbReference type="InterPro" id="IPR051265">
    <property type="entry name" value="HIBADH-related_NP60_sf"/>
</dbReference>
<dbReference type="PANTHER" id="PTHR43580">
    <property type="entry name" value="OXIDOREDUCTASE GLYR1-RELATED"/>
    <property type="match status" value="1"/>
</dbReference>
<dbReference type="Gene3D" id="1.10.1040.10">
    <property type="entry name" value="N-(1-d-carboxylethyl)-l-norvaline Dehydrogenase, domain 2"/>
    <property type="match status" value="1"/>
</dbReference>
<keyword evidence="2" id="KW-0560">Oxidoreductase</keyword>
<dbReference type="SUPFAM" id="SSF51735">
    <property type="entry name" value="NAD(P)-binding Rossmann-fold domains"/>
    <property type="match status" value="1"/>
</dbReference>
<dbReference type="EMBL" id="BAAAWD010000006">
    <property type="protein sequence ID" value="GAA2995213.1"/>
    <property type="molecule type" value="Genomic_DNA"/>
</dbReference>
<keyword evidence="6" id="KW-1185">Reference proteome</keyword>
<evidence type="ECO:0000256" key="1">
    <source>
        <dbReference type="ARBA" id="ARBA00009080"/>
    </source>
</evidence>
<dbReference type="PIRSF" id="PIRSF000103">
    <property type="entry name" value="HIBADH"/>
    <property type="match status" value="1"/>
</dbReference>
<dbReference type="InterPro" id="IPR036291">
    <property type="entry name" value="NAD(P)-bd_dom_sf"/>
</dbReference>
<sequence>MSHSPSLPSPVTVLGLGPMGRALATTFLRAGHPVTVWNRTAGKAAEVVAEGAVLAATAAEAVAASPLVVVCVLDYDAVHAILEPVAGELAGRTVVNLTADSPDRARATAAWAAGTGAGYLDGAIMVPTTVIGSPATLVLYSGPESVYEAHRPVLQQLGGTAVHLGTDPGRAAAHDVALLDVFWTAMSGIVHAFALAAAENISARDLAPYAKGISGLLPDIIDDFAVKADKGEYPADGSDLLSAAAGMEHIVHTAQGHGLDIGVLAAAHATARRAIDAGRGSDSFARLVETIRTPSA</sequence>
<evidence type="ECO:0000256" key="2">
    <source>
        <dbReference type="ARBA" id="ARBA00023002"/>
    </source>
</evidence>
<evidence type="ECO:0000259" key="4">
    <source>
        <dbReference type="Pfam" id="PF21761"/>
    </source>
</evidence>
<evidence type="ECO:0000313" key="6">
    <source>
        <dbReference type="Proteomes" id="UP001499930"/>
    </source>
</evidence>
<evidence type="ECO:0000313" key="5">
    <source>
        <dbReference type="EMBL" id="GAA2995213.1"/>
    </source>
</evidence>
<comment type="caution">
    <text evidence="5">The sequence shown here is derived from an EMBL/GenBank/DDBJ whole genome shotgun (WGS) entry which is preliminary data.</text>
</comment>
<dbReference type="PANTHER" id="PTHR43580:SF2">
    <property type="entry name" value="CYTOKINE-LIKE NUCLEAR FACTOR N-PAC"/>
    <property type="match status" value="1"/>
</dbReference>
<protein>
    <submittedName>
        <fullName evidence="5">NAD(P)-binding domain-containing protein</fullName>
    </submittedName>
</protein>
<accession>A0ABN3XTF7</accession>
<comment type="similarity">
    <text evidence="1">Belongs to the HIBADH-related family.</text>
</comment>
<evidence type="ECO:0000259" key="3">
    <source>
        <dbReference type="Pfam" id="PF03446"/>
    </source>
</evidence>
<dbReference type="InterPro" id="IPR048666">
    <property type="entry name" value="RedAm-like_C"/>
</dbReference>
<reference evidence="5 6" key="1">
    <citation type="journal article" date="2019" name="Int. J. Syst. Evol. Microbiol.">
        <title>The Global Catalogue of Microorganisms (GCM) 10K type strain sequencing project: providing services to taxonomists for standard genome sequencing and annotation.</title>
        <authorList>
            <consortium name="The Broad Institute Genomics Platform"/>
            <consortium name="The Broad Institute Genome Sequencing Center for Infectious Disease"/>
            <person name="Wu L."/>
            <person name="Ma J."/>
        </authorList>
    </citation>
    <scope>NUCLEOTIDE SEQUENCE [LARGE SCALE GENOMIC DNA]</scope>
    <source>
        <strain evidence="5 6">JCM 3106</strain>
    </source>
</reference>
<gene>
    <name evidence="5" type="ORF">GCM10017559_14510</name>
</gene>
<dbReference type="Pfam" id="PF03446">
    <property type="entry name" value="NAD_binding_2"/>
    <property type="match status" value="1"/>
</dbReference>
<proteinExistence type="inferred from homology"/>
<dbReference type="InterPro" id="IPR015815">
    <property type="entry name" value="HIBADH-related"/>
</dbReference>